<dbReference type="AlphaFoldDB" id="A0A9Q0JXI3"/>
<organism evidence="4 5">
    <name type="scientific">Protea cynaroides</name>
    <dbReference type="NCBI Taxonomy" id="273540"/>
    <lineage>
        <taxon>Eukaryota</taxon>
        <taxon>Viridiplantae</taxon>
        <taxon>Streptophyta</taxon>
        <taxon>Embryophyta</taxon>
        <taxon>Tracheophyta</taxon>
        <taxon>Spermatophyta</taxon>
        <taxon>Magnoliopsida</taxon>
        <taxon>Proteales</taxon>
        <taxon>Proteaceae</taxon>
        <taxon>Protea</taxon>
    </lineage>
</organism>
<dbReference type="PROSITE" id="PS50096">
    <property type="entry name" value="IQ"/>
    <property type="match status" value="1"/>
</dbReference>
<evidence type="ECO:0000313" key="4">
    <source>
        <dbReference type="EMBL" id="KAJ4956329.1"/>
    </source>
</evidence>
<sequence>MSHFYRPMYSYSIPPHQKNHTLCSDHYYPNWEMASPQINGDIGRPPIMYEPPSYSGGHVYLNPAECHGCCTHSYFPTSYGFRPPHSHPQPPPFPHCHYGPYPPYPEAYTPYFVPPPHYSFGQPRYDYDKIFPSNHCCGCPNHKCSSKTGSNVMIEEQEPEVEKAEGKFSEPVKSGDYQKPIVWIPPGYMKEKDRNWLSEPGPQVWSGGLPCDMSNIQSLKQGGEEGMKQDKKNEETRTHFPYPIIWMPAYEKPQEPQEAKAETKDLKEVSSGPKSPEGTPSKQYQQNEDKRCHFPFPFFYMPANDMKPETVMKDPKEVGHGSKSAKEVTSKLKTIPVTLLQNGDHGTKPGVDDTTGIHAKAAEEELKPKSIPAKATEDVGETGTELKSIPVKQMKDYNANKASHGSTKIQPASQKASKLPPVCLRVDPLPKKKNGNGTSRSHSHMGKESLDSKVHDPNLKKASEEKASKNDTEEKMRDNRKTEDTRKSERDVPVVVKEAVPFGIPVIKEAKIDGKEQKTNMEEVDSKTEKKEDARRKKKDMSATEAAVLIQAAYRGYEVRKREPLKKLRQLAKVREQVEVVRERIRALESSPESWMDEKQRVTIGETIMGLLLQLDVIQGLHSSLRDIRKSVARELVSLQERLDSMSSQKSEVPKSRTDASTNSAGQVVENLCQTDVDVGGVKEEETSLELSTAPEHGIGSELNEPSDESVEYREPALDKEHADAEAEGNGVVPVPLTNEVLADSEPLVVEKEVEDNSEREHAEGNEVVHVPLTDEVLADSSEQCEEKVLGPLVVEKEVEDNSEREPTNTVVEPWLVRELTESPEMLSEEAHFKAAEMKPSMELKDEEKDPGTDPETVVKSELESKPLGPDELPLVMGGRIESVADQLKEAMDQSSTLQELPLGVTEEAESCGSNQNVDQHDTMKSEQLGTESSDSDVGHETTGEEKPLVEGTESADYDSEPGYSVMQPSGEEELRDEEHEAAKEEKPLVESAESADYDSEPGYSVMQPSGKEELRDEELLTNPKLEDSTQILQVVDERSNEMVADVGSSQAVSLLPSDSTDHMVAPSTEETEKHIPSEKPMPNTELPKIDDESIVVEAGGESLPFVQLEAVKEALEVPDLTDQLPNETGNKSCDSEMVGEVTSSAPPMEGEITSSDPVAQVSHNQVVGQVSLPTKDLVEDNEKLKEMLEKLVQAGKEQLSVISNLNGRIKDLEKKLKKKKQMRMRPKRVAALSSAKRSTGVSKGNSVICAA</sequence>
<dbReference type="Pfam" id="PF02179">
    <property type="entry name" value="BAG"/>
    <property type="match status" value="1"/>
</dbReference>
<feature type="region of interest" description="Disordered" evidence="2">
    <location>
        <begin position="752"/>
        <end position="772"/>
    </location>
</feature>
<dbReference type="OrthoDB" id="787121at2759"/>
<dbReference type="PANTHER" id="PTHR33322:SF16">
    <property type="entry name" value="BAG FAMILY MOLECULAR CHAPERONE REGULATOR 6"/>
    <property type="match status" value="1"/>
</dbReference>
<dbReference type="FunFam" id="1.20.58.120:FF:000010">
    <property type="entry name" value="BAG family molecular chaperone regulator 6"/>
    <property type="match status" value="1"/>
</dbReference>
<feature type="compositionally biased region" description="Polar residues" evidence="2">
    <location>
        <begin position="400"/>
        <end position="416"/>
    </location>
</feature>
<feature type="compositionally biased region" description="Basic residues" evidence="2">
    <location>
        <begin position="1217"/>
        <end position="1229"/>
    </location>
</feature>
<dbReference type="PANTHER" id="PTHR33322">
    <property type="entry name" value="BAG DOMAIN CONTAINING PROTEIN, EXPRESSED"/>
    <property type="match status" value="1"/>
</dbReference>
<feature type="domain" description="BAG" evidence="3">
    <location>
        <begin position="570"/>
        <end position="647"/>
    </location>
</feature>
<evidence type="ECO:0000256" key="1">
    <source>
        <dbReference type="ARBA" id="ARBA00023186"/>
    </source>
</evidence>
<reference evidence="4" key="1">
    <citation type="journal article" date="2023" name="Plant J.">
        <title>The genome of the king protea, Protea cynaroides.</title>
        <authorList>
            <person name="Chang J."/>
            <person name="Duong T.A."/>
            <person name="Schoeman C."/>
            <person name="Ma X."/>
            <person name="Roodt D."/>
            <person name="Barker N."/>
            <person name="Li Z."/>
            <person name="Van de Peer Y."/>
            <person name="Mizrachi E."/>
        </authorList>
    </citation>
    <scope>NUCLEOTIDE SEQUENCE</scope>
    <source>
        <tissue evidence="4">Young leaves</tissue>
    </source>
</reference>
<dbReference type="GO" id="GO:0051087">
    <property type="term" value="F:protein-folding chaperone binding"/>
    <property type="evidence" value="ECO:0007669"/>
    <property type="project" value="InterPro"/>
</dbReference>
<feature type="region of interest" description="Disordered" evidence="2">
    <location>
        <begin position="1043"/>
        <end position="1089"/>
    </location>
</feature>
<feature type="region of interest" description="Disordered" evidence="2">
    <location>
        <begin position="835"/>
        <end position="1026"/>
    </location>
</feature>
<feature type="compositionally biased region" description="Basic and acidic residues" evidence="2">
    <location>
        <begin position="252"/>
        <end position="268"/>
    </location>
</feature>
<dbReference type="EMBL" id="JAMYWD010000011">
    <property type="protein sequence ID" value="KAJ4956329.1"/>
    <property type="molecule type" value="Genomic_DNA"/>
</dbReference>
<feature type="compositionally biased region" description="Basic and acidic residues" evidence="2">
    <location>
        <begin position="752"/>
        <end position="767"/>
    </location>
</feature>
<feature type="region of interest" description="Disordered" evidence="2">
    <location>
        <begin position="362"/>
        <end position="492"/>
    </location>
</feature>
<feature type="compositionally biased region" description="Basic and acidic residues" evidence="2">
    <location>
        <begin position="445"/>
        <end position="492"/>
    </location>
</feature>
<proteinExistence type="predicted"/>
<feature type="compositionally biased region" description="Basic and acidic residues" evidence="2">
    <location>
        <begin position="977"/>
        <end position="989"/>
    </location>
</feature>
<dbReference type="GO" id="GO:0009506">
    <property type="term" value="C:plasmodesma"/>
    <property type="evidence" value="ECO:0007669"/>
    <property type="project" value="TreeGrafter"/>
</dbReference>
<feature type="compositionally biased region" description="Polar residues" evidence="2">
    <location>
        <begin position="1124"/>
        <end position="1133"/>
    </location>
</feature>
<dbReference type="CDD" id="cd23767">
    <property type="entry name" value="IQCD"/>
    <property type="match status" value="1"/>
</dbReference>
<dbReference type="Gene3D" id="1.20.58.120">
    <property type="entry name" value="BAG domain"/>
    <property type="match status" value="1"/>
</dbReference>
<dbReference type="GO" id="GO:0006457">
    <property type="term" value="P:protein folding"/>
    <property type="evidence" value="ECO:0007669"/>
    <property type="project" value="TreeGrafter"/>
</dbReference>
<dbReference type="InterPro" id="IPR040400">
    <property type="entry name" value="BAG5/6/7/8"/>
</dbReference>
<dbReference type="SMART" id="SM00264">
    <property type="entry name" value="BAG"/>
    <property type="match status" value="1"/>
</dbReference>
<protein>
    <recommendedName>
        <fullName evidence="3">BAG domain-containing protein</fullName>
    </recommendedName>
</protein>
<evidence type="ECO:0000259" key="3">
    <source>
        <dbReference type="PROSITE" id="PS51035"/>
    </source>
</evidence>
<dbReference type="Proteomes" id="UP001141806">
    <property type="component" value="Unassembled WGS sequence"/>
</dbReference>
<evidence type="ECO:0000313" key="5">
    <source>
        <dbReference type="Proteomes" id="UP001141806"/>
    </source>
</evidence>
<feature type="region of interest" description="Disordered" evidence="2">
    <location>
        <begin position="513"/>
        <end position="539"/>
    </location>
</feature>
<feature type="region of interest" description="Disordered" evidence="2">
    <location>
        <begin position="245"/>
        <end position="287"/>
    </location>
</feature>
<dbReference type="PROSITE" id="PS51035">
    <property type="entry name" value="BAG"/>
    <property type="match status" value="1"/>
</dbReference>
<feature type="compositionally biased region" description="Polar residues" evidence="2">
    <location>
        <begin position="1236"/>
        <end position="1246"/>
    </location>
</feature>
<feature type="region of interest" description="Disordered" evidence="2">
    <location>
        <begin position="1119"/>
        <end position="1154"/>
    </location>
</feature>
<feature type="compositionally biased region" description="Basic and acidic residues" evidence="2">
    <location>
        <begin position="937"/>
        <end position="949"/>
    </location>
</feature>
<dbReference type="InterPro" id="IPR003103">
    <property type="entry name" value="BAG_domain"/>
</dbReference>
<name>A0A9Q0JXI3_9MAGN</name>
<accession>A0A9Q0JXI3</accession>
<dbReference type="SUPFAM" id="SSF63491">
    <property type="entry name" value="BAG domain"/>
    <property type="match status" value="1"/>
</dbReference>
<feature type="compositionally biased region" description="Basic and acidic residues" evidence="2">
    <location>
        <begin position="835"/>
        <end position="865"/>
    </location>
</feature>
<dbReference type="InterPro" id="IPR036533">
    <property type="entry name" value="BAG_dom_sf"/>
</dbReference>
<keyword evidence="1" id="KW-0143">Chaperone</keyword>
<feature type="region of interest" description="Disordered" evidence="2">
    <location>
        <begin position="1217"/>
        <end position="1252"/>
    </location>
</feature>
<dbReference type="Gene3D" id="1.20.5.190">
    <property type="match status" value="1"/>
</dbReference>
<keyword evidence="5" id="KW-1185">Reference proteome</keyword>
<evidence type="ECO:0000256" key="2">
    <source>
        <dbReference type="SAM" id="MobiDB-lite"/>
    </source>
</evidence>
<feature type="region of interest" description="Disordered" evidence="2">
    <location>
        <begin position="643"/>
        <end position="663"/>
    </location>
</feature>
<feature type="compositionally biased region" description="Basic and acidic residues" evidence="2">
    <location>
        <begin position="513"/>
        <end position="535"/>
    </location>
</feature>
<feature type="region of interest" description="Disordered" evidence="2">
    <location>
        <begin position="686"/>
        <end position="711"/>
    </location>
</feature>
<gene>
    <name evidence="4" type="ORF">NE237_013112</name>
</gene>
<feature type="compositionally biased region" description="Polar residues" evidence="2">
    <location>
        <begin position="1048"/>
        <end position="1059"/>
    </location>
</feature>
<comment type="caution">
    <text evidence="4">The sequence shown here is derived from an EMBL/GenBank/DDBJ whole genome shotgun (WGS) entry which is preliminary data.</text>
</comment>